<feature type="domain" description="RdRp catalytic" evidence="5">
    <location>
        <begin position="189"/>
        <end position="301"/>
    </location>
</feature>
<evidence type="ECO:0000256" key="4">
    <source>
        <dbReference type="RuleBase" id="RU363062"/>
    </source>
</evidence>
<keyword evidence="2 4" id="KW-0548">Nucleotidyltransferase</keyword>
<dbReference type="EC" id="2.7.7.48" evidence="4"/>
<proteinExistence type="predicted"/>
<keyword evidence="1 4" id="KW-0808">Transferase</keyword>
<evidence type="ECO:0000256" key="2">
    <source>
        <dbReference type="ARBA" id="ARBA00022695"/>
    </source>
</evidence>
<dbReference type="GO" id="GO:0003723">
    <property type="term" value="F:RNA binding"/>
    <property type="evidence" value="ECO:0007669"/>
    <property type="project" value="InterPro"/>
</dbReference>
<comment type="catalytic activity">
    <reaction evidence="4">
        <text>RNA(n) + a ribonucleoside 5'-triphosphate = RNA(n+1) + diphosphate</text>
        <dbReference type="Rhea" id="RHEA:21248"/>
        <dbReference type="Rhea" id="RHEA-COMP:14527"/>
        <dbReference type="Rhea" id="RHEA-COMP:17342"/>
        <dbReference type="ChEBI" id="CHEBI:33019"/>
        <dbReference type="ChEBI" id="CHEBI:61557"/>
        <dbReference type="ChEBI" id="CHEBI:140395"/>
        <dbReference type="EC" id="2.7.7.48"/>
    </reaction>
</comment>
<dbReference type="Pfam" id="PF00998">
    <property type="entry name" value="RdRP_3"/>
    <property type="match status" value="1"/>
</dbReference>
<keyword evidence="4" id="KW-0547">Nucleotide-binding</keyword>
<name>A0A514D9V7_9VIRU</name>
<dbReference type="GO" id="GO:0003968">
    <property type="term" value="F:RNA-directed RNA polymerase activity"/>
    <property type="evidence" value="ECO:0007669"/>
    <property type="project" value="UniProtKB-KW"/>
</dbReference>
<evidence type="ECO:0000256" key="3">
    <source>
        <dbReference type="ARBA" id="ARBA00022953"/>
    </source>
</evidence>
<dbReference type="InterPro" id="IPR002166">
    <property type="entry name" value="RNA_pol_HCV"/>
</dbReference>
<reference evidence="6" key="1">
    <citation type="submission" date="2019-05" db="EMBL/GenBank/DDBJ databases">
        <title>Metatranscriptomic reconstruction reveals RNA viruses with the potential to shape carbon cycling in soil.</title>
        <authorList>
            <person name="Starr E.P."/>
            <person name="Nuccio E."/>
            <person name="Pett-Ridge J."/>
            <person name="Banfield J.F."/>
            <person name="Firestone M.K."/>
        </authorList>
    </citation>
    <scope>NUCLEOTIDE SEQUENCE</scope>
    <source>
        <strain evidence="6">H3_Bulk_42_scaffold_1386</strain>
    </source>
</reference>
<dbReference type="CDD" id="cd23179">
    <property type="entry name" value="ps_ssRNAv_Tolivirales_RdRp"/>
    <property type="match status" value="1"/>
</dbReference>
<accession>A0A514D9V7</accession>
<organism evidence="6">
    <name type="scientific">Riboviria sp</name>
    <dbReference type="NCBI Taxonomy" id="2585031"/>
    <lineage>
        <taxon>Viruses</taxon>
        <taxon>Riboviria</taxon>
    </lineage>
</organism>
<gene>
    <name evidence="6" type="ORF">H3Bulk421386_000001</name>
</gene>
<evidence type="ECO:0000259" key="5">
    <source>
        <dbReference type="PROSITE" id="PS50507"/>
    </source>
</evidence>
<dbReference type="EMBL" id="MN035498">
    <property type="protein sequence ID" value="QDH90394.1"/>
    <property type="molecule type" value="Genomic_DNA"/>
</dbReference>
<dbReference type="GO" id="GO:0000166">
    <property type="term" value="F:nucleotide binding"/>
    <property type="evidence" value="ECO:0007669"/>
    <property type="project" value="UniProtKB-KW"/>
</dbReference>
<dbReference type="SUPFAM" id="SSF56672">
    <property type="entry name" value="DNA/RNA polymerases"/>
    <property type="match status" value="1"/>
</dbReference>
<dbReference type="PROSITE" id="PS50507">
    <property type="entry name" value="RDRP_SSRNA_POS"/>
    <property type="match status" value="1"/>
</dbReference>
<sequence length="522" mass="57631">MRVACISGLPGTWVPQVHANCSHNENAALLLRSMASLPRPVDCPVGGGFTRLFRRLRSIARRYSGESWSHLETARSYSGMLGRRYAEAERSLRLDGRLRSSDYKLRAFLKAEKVGAAKDAKPRMIFPRSPRYNLSLASWLKPFEHWLWGYLTFSRLFGGRNPTRVVAKGLSPRRRANLIKRKLERFDCGACFEVDGKAFEAHVSSPQIRAEHSVYMAAFRGDPGLQSVLSHQTFEGVTSSGQKFSRPGGRASGDFNTGMGNSLIMLAVVGAVLLSRGVPFDTLVDGDNALVFCELADLDCVRKDFASDVLAESGHELSLEVPTVQLESIRFGRSAPLCLGGDRWTMVREPWSVLSGATASHRWLREPAFARRYLEGVARCELSLAVGVPVIQAWALRLLRACGTHRKALPSAALADYFVVGARLVDESCVVEPSREARLSFERAFGVSPDEQLQWEATPVVYGQCPTSAEAGVWPSCALEARPGLFERPSESSCLCRVGEHVVQFPSRVRGFFVGQGLHPCR</sequence>
<protein>
    <recommendedName>
        <fullName evidence="4">RNA-directed RNA polymerase</fullName>
        <ecNumber evidence="4">2.7.7.48</ecNumber>
    </recommendedName>
</protein>
<keyword evidence="3 4" id="KW-0693">Viral RNA replication</keyword>
<keyword evidence="4 6" id="KW-0696">RNA-directed RNA polymerase</keyword>
<dbReference type="InterPro" id="IPR007094">
    <property type="entry name" value="RNA-dir_pol_PSvirus"/>
</dbReference>
<dbReference type="InterPro" id="IPR043502">
    <property type="entry name" value="DNA/RNA_pol_sf"/>
</dbReference>
<evidence type="ECO:0000313" key="6">
    <source>
        <dbReference type="EMBL" id="QDH90394.1"/>
    </source>
</evidence>
<evidence type="ECO:0000256" key="1">
    <source>
        <dbReference type="ARBA" id="ARBA00022679"/>
    </source>
</evidence>
<dbReference type="GO" id="GO:0039694">
    <property type="term" value="P:viral RNA genome replication"/>
    <property type="evidence" value="ECO:0007669"/>
    <property type="project" value="InterPro"/>
</dbReference>